<evidence type="ECO:0000313" key="1">
    <source>
        <dbReference type="EMBL" id="PTH80422.1"/>
    </source>
</evidence>
<dbReference type="RefSeq" id="WP_021230289.1">
    <property type="nucleotide sequence ID" value="NZ_PZKL01000034.1"/>
</dbReference>
<gene>
    <name evidence="1" type="ORF">DAA48_14215</name>
</gene>
<organism evidence="1 2">
    <name type="scientific">Aeromonas veronii</name>
    <dbReference type="NCBI Taxonomy" id="654"/>
    <lineage>
        <taxon>Bacteria</taxon>
        <taxon>Pseudomonadati</taxon>
        <taxon>Pseudomonadota</taxon>
        <taxon>Gammaproteobacteria</taxon>
        <taxon>Aeromonadales</taxon>
        <taxon>Aeromonadaceae</taxon>
        <taxon>Aeromonas</taxon>
    </lineage>
</organism>
<evidence type="ECO:0000313" key="2">
    <source>
        <dbReference type="Proteomes" id="UP000241986"/>
    </source>
</evidence>
<dbReference type="Proteomes" id="UP000241986">
    <property type="component" value="Unassembled WGS sequence"/>
</dbReference>
<comment type="caution">
    <text evidence="1">The sequence shown here is derived from an EMBL/GenBank/DDBJ whole genome shotgun (WGS) entry which is preliminary data.</text>
</comment>
<dbReference type="AlphaFoldDB" id="A0A2T4N0U0"/>
<sequence length="589" mass="66135">MSQEIISDFLIKFGFDGKKVNSGISAMLKNIESVEKKIKNAKFQPQIQHIEQKFKQAKQPKIIDLSQNIKQNIEEAKVKEVKPVNQPEKVNPKQNKKVLNAEQKLQKQITAFTKKQLNTQFVLKMKAADRFELARRLSSQKSMDDARREMVLFSSNHRKRIQSIREQAKAARQAAIASRTQRVRGAVATAVGVGAGVVGGGYGISQLKNQENKIKQTGQQLESIVAAAVNAFGQQDAMKVLQEGTRISQKYGSSLIDTSESLINFIALMATFGDGIERSVKTFEQQQTALNYFGLKGQEQVGFLQQASQAFASNTLDAYQESFRQWAPRMKADFETWLKNNKGIKDFTEGLTSGKYNLKNLFGEYLGANSARFQQGAKLVSSGSAANEQRALNKLTSSIGMVFISSGFQNALEYSNKLLISFAGFLNNNSEKIGKMFEIVNKGLLEGTDKLLNFLSKLTEQDIEKFGKQLTDGVSMFYDIMVRLYNFLDKWLPKSQAPLTSEQISQSKQRHSLREAQTTNWQNSTYAPALQIKELTKPKTIPQVLNSPNYTIHLNVENAKNLDESKLAEQLNFRIKQEVSDWGRMAMGN</sequence>
<dbReference type="EMBL" id="PZKL01000034">
    <property type="protein sequence ID" value="PTH80422.1"/>
    <property type="molecule type" value="Genomic_DNA"/>
</dbReference>
<reference evidence="1 2" key="1">
    <citation type="submission" date="2018-03" db="EMBL/GenBank/DDBJ databases">
        <title>Aeromonas veronii whole genome sequencing and analysis.</title>
        <authorList>
            <person name="Xie H."/>
            <person name="Liu T."/>
            <person name="Wang K."/>
        </authorList>
    </citation>
    <scope>NUCLEOTIDE SEQUENCE [LARGE SCALE GENOMIC DNA]</scope>
    <source>
        <strain evidence="1 2">XH.VA.1</strain>
    </source>
</reference>
<proteinExistence type="predicted"/>
<name>A0A2T4N0U0_AERVE</name>
<protein>
    <submittedName>
        <fullName evidence="1">Uncharacterized protein</fullName>
    </submittedName>
</protein>
<accession>A0A2T4N0U0</accession>